<evidence type="ECO:0000313" key="2">
    <source>
        <dbReference type="EMBL" id="STO09299.1"/>
    </source>
</evidence>
<dbReference type="OrthoDB" id="2388275at2"/>
<dbReference type="GO" id="GO:0004849">
    <property type="term" value="F:uridine kinase activity"/>
    <property type="evidence" value="ECO:0007669"/>
    <property type="project" value="UniProtKB-EC"/>
</dbReference>
<dbReference type="STRING" id="1397694.GCA_000702585_00143"/>
<keyword evidence="2" id="KW-0808">Transferase</keyword>
<protein>
    <submittedName>
        <fullName evidence="2">Uridine kinase</fullName>
        <ecNumber evidence="2">2.7.1.48</ecNumber>
    </submittedName>
</protein>
<name>A0A377FWU7_9BACL</name>
<dbReference type="EMBL" id="UGGP01000001">
    <property type="protein sequence ID" value="STO09299.1"/>
    <property type="molecule type" value="Genomic_DNA"/>
</dbReference>
<dbReference type="InterPro" id="IPR006083">
    <property type="entry name" value="PRK/URK"/>
</dbReference>
<reference evidence="2 3" key="1">
    <citation type="submission" date="2018-06" db="EMBL/GenBank/DDBJ databases">
        <authorList>
            <consortium name="Pathogen Informatics"/>
            <person name="Doyle S."/>
        </authorList>
    </citation>
    <scope>NUCLEOTIDE SEQUENCE [LARGE SCALE GENOMIC DNA]</scope>
    <source>
        <strain evidence="2 3">NCTC13163</strain>
    </source>
</reference>
<keyword evidence="2" id="KW-0418">Kinase</keyword>
<dbReference type="AlphaFoldDB" id="A0A377FWU7"/>
<proteinExistence type="predicted"/>
<evidence type="ECO:0000313" key="3">
    <source>
        <dbReference type="Proteomes" id="UP000254060"/>
    </source>
</evidence>
<evidence type="ECO:0000259" key="1">
    <source>
        <dbReference type="Pfam" id="PF00485"/>
    </source>
</evidence>
<accession>A0A377FWU7</accession>
<dbReference type="EC" id="2.7.1.48" evidence="2"/>
<dbReference type="Pfam" id="PF00485">
    <property type="entry name" value="PRK"/>
    <property type="match status" value="1"/>
</dbReference>
<organism evidence="2 3">
    <name type="scientific">Exiguobacterium aurantiacum</name>
    <dbReference type="NCBI Taxonomy" id="33987"/>
    <lineage>
        <taxon>Bacteria</taxon>
        <taxon>Bacillati</taxon>
        <taxon>Bacillota</taxon>
        <taxon>Bacilli</taxon>
        <taxon>Bacillales</taxon>
        <taxon>Bacillales Family XII. Incertae Sedis</taxon>
        <taxon>Exiguobacterium</taxon>
    </lineage>
</organism>
<dbReference type="Gene3D" id="3.40.50.300">
    <property type="entry name" value="P-loop containing nucleotide triphosphate hydrolases"/>
    <property type="match status" value="1"/>
</dbReference>
<sequence length="210" mass="24469">MNEWIEQIVSSIRQREKCIILITGHGGAGKTTLAHALMERLEEVNYLNTDPYIADSTLRKSAILDYSVDGVAHRYKMTACHPAAHHLLSLERDVRMIREGIGFYTIDVPYLERTWIAPEKPVTIIEGMSVAFLEPDARDVSIYLYSDSETEFLRRSVRDIQERGMALDYLKASHEERRLQYEQFMHPHREKFQMIVNTSGDEWEIENHRS</sequence>
<feature type="domain" description="Phosphoribulokinase/uridine kinase" evidence="1">
    <location>
        <begin position="19"/>
        <end position="198"/>
    </location>
</feature>
<dbReference type="SUPFAM" id="SSF52540">
    <property type="entry name" value="P-loop containing nucleoside triphosphate hydrolases"/>
    <property type="match status" value="1"/>
</dbReference>
<dbReference type="InterPro" id="IPR027417">
    <property type="entry name" value="P-loop_NTPase"/>
</dbReference>
<gene>
    <name evidence="2" type="primary">udk_3</name>
    <name evidence="2" type="ORF">NCTC13163_02718</name>
</gene>
<dbReference type="RefSeq" id="WP_029333750.1">
    <property type="nucleotide sequence ID" value="NZ_UGGP01000001.1"/>
</dbReference>
<dbReference type="GO" id="GO:0005524">
    <property type="term" value="F:ATP binding"/>
    <property type="evidence" value="ECO:0007669"/>
    <property type="project" value="InterPro"/>
</dbReference>
<dbReference type="Proteomes" id="UP000254060">
    <property type="component" value="Unassembled WGS sequence"/>
</dbReference>